<accession>A0A5B9DBE7</accession>
<organism evidence="1 2">
    <name type="scientific">Promethearchaeum syntrophicum</name>
    <dbReference type="NCBI Taxonomy" id="2594042"/>
    <lineage>
        <taxon>Archaea</taxon>
        <taxon>Promethearchaeati</taxon>
        <taxon>Promethearchaeota</taxon>
        <taxon>Promethearchaeia</taxon>
        <taxon>Promethearchaeales</taxon>
        <taxon>Promethearchaeaceae</taxon>
        <taxon>Promethearchaeum</taxon>
    </lineage>
</organism>
<dbReference type="EMBL" id="CP042905">
    <property type="protein sequence ID" value="QEE16341.1"/>
    <property type="molecule type" value="Genomic_DNA"/>
</dbReference>
<reference evidence="1 2" key="2">
    <citation type="journal article" date="2024" name="Int. J. Syst. Evol. Microbiol.">
        <title>Promethearchaeum syntrophicum gen. nov., sp. nov., an anaerobic, obligately syntrophic archaeon, the first isolate of the lineage 'Asgard' archaea, and proposal of the new archaeal phylum Promethearchaeota phyl. nov. and kingdom Promethearchaeati regn. nov.</title>
        <authorList>
            <person name="Imachi H."/>
            <person name="Nobu M.K."/>
            <person name="Kato S."/>
            <person name="Takaki Y."/>
            <person name="Miyazaki M."/>
            <person name="Miyata M."/>
            <person name="Ogawara M."/>
            <person name="Saito Y."/>
            <person name="Sakai S."/>
            <person name="Tahara Y.O."/>
            <person name="Takano Y."/>
            <person name="Tasumi E."/>
            <person name="Uematsu K."/>
            <person name="Yoshimura T."/>
            <person name="Itoh T."/>
            <person name="Ohkuma M."/>
            <person name="Takai K."/>
        </authorList>
    </citation>
    <scope>NUCLEOTIDE SEQUENCE [LARGE SCALE GENOMIC DNA]</scope>
    <source>
        <strain evidence="1 2">MK-D1</strain>
    </source>
</reference>
<keyword evidence="2" id="KW-1185">Reference proteome</keyword>
<dbReference type="Proteomes" id="UP000321408">
    <property type="component" value="Chromosome"/>
</dbReference>
<reference evidence="1 2" key="1">
    <citation type="journal article" date="2020" name="Nature">
        <title>Isolation of an archaeon at the prokaryote-eukaryote interface.</title>
        <authorList>
            <person name="Imachi H."/>
            <person name="Nobu M.K."/>
            <person name="Nakahara N."/>
            <person name="Morono Y."/>
            <person name="Ogawara M."/>
            <person name="Takaki Y."/>
            <person name="Takano Y."/>
            <person name="Uematsu K."/>
            <person name="Ikuta T."/>
            <person name="Ito M."/>
            <person name="Matsui Y."/>
            <person name="Miyazaki M."/>
            <person name="Murata K."/>
            <person name="Saito Y."/>
            <person name="Sakai S."/>
            <person name="Song C."/>
            <person name="Tasumi E."/>
            <person name="Yamanaka Y."/>
            <person name="Yamaguchi T."/>
            <person name="Kamagata Y."/>
            <person name="Tamaki H."/>
            <person name="Takai K."/>
        </authorList>
    </citation>
    <scope>NUCLEOTIDE SEQUENCE [LARGE SCALE GENOMIC DNA]</scope>
    <source>
        <strain evidence="1 2">MK-D1</strain>
    </source>
</reference>
<dbReference type="GeneID" id="41330159"/>
<protein>
    <submittedName>
        <fullName evidence="1">S8 family peptidase</fullName>
    </submittedName>
</protein>
<evidence type="ECO:0000313" key="2">
    <source>
        <dbReference type="Proteomes" id="UP000321408"/>
    </source>
</evidence>
<proteinExistence type="predicted"/>
<evidence type="ECO:0000313" key="1">
    <source>
        <dbReference type="EMBL" id="QEE16341.1"/>
    </source>
</evidence>
<dbReference type="RefSeq" id="WP_147663224.1">
    <property type="nucleotide sequence ID" value="NZ_CP042905.2"/>
</dbReference>
<dbReference type="GO" id="GO:0006508">
    <property type="term" value="P:proteolysis"/>
    <property type="evidence" value="ECO:0007669"/>
    <property type="project" value="InterPro"/>
</dbReference>
<gene>
    <name evidence="1" type="ORF">DSAG12_02171</name>
</gene>
<dbReference type="SUPFAM" id="SSF52743">
    <property type="entry name" value="Subtilisin-like"/>
    <property type="match status" value="1"/>
</dbReference>
<dbReference type="AlphaFoldDB" id="A0A5B9DBE7"/>
<sequence>MMKRAAAIVANILSINPILGPDDLRDFLRSTAEKGSDYDYFDRSLLPGGWPSGWNRKVGYGTIANGIYTIAETYWDPIPLPTITSPPDIYVGSGSSGNQISWTADSSQPLFQHIYEIYINNDIRYYGAYNDGITFIYTFAAPIVTPSHQINVIYKCCVYNAFGYTEDILVVTVVGDY</sequence>
<dbReference type="InterPro" id="IPR036852">
    <property type="entry name" value="Peptidase_S8/S53_dom_sf"/>
</dbReference>
<dbReference type="KEGG" id="psyt:DSAG12_02171"/>
<name>A0A5B9DBE7_9ARCH</name>
<dbReference type="GO" id="GO:0004252">
    <property type="term" value="F:serine-type endopeptidase activity"/>
    <property type="evidence" value="ECO:0007669"/>
    <property type="project" value="InterPro"/>
</dbReference>